<dbReference type="InterPro" id="IPR053202">
    <property type="entry name" value="EGF_Rcpt_Signaling_Reg"/>
</dbReference>
<dbReference type="PANTHER" id="PTHR34009:SF2">
    <property type="entry name" value="PROTEIN STAR"/>
    <property type="match status" value="1"/>
</dbReference>
<dbReference type="InterPro" id="IPR006342">
    <property type="entry name" value="FkbM_mtfrase"/>
</dbReference>
<dbReference type="OrthoDB" id="6357215at2759"/>
<dbReference type="Gene3D" id="3.40.50.150">
    <property type="entry name" value="Vaccinia Virus protein VP39"/>
    <property type="match status" value="1"/>
</dbReference>
<feature type="transmembrane region" description="Helical" evidence="1">
    <location>
        <begin position="21"/>
        <end position="41"/>
    </location>
</feature>
<keyword evidence="1" id="KW-0472">Membrane</keyword>
<dbReference type="EMBL" id="LRGB01001361">
    <property type="protein sequence ID" value="KZS12682.1"/>
    <property type="molecule type" value="Genomic_DNA"/>
</dbReference>
<dbReference type="GO" id="GO:0005886">
    <property type="term" value="C:plasma membrane"/>
    <property type="evidence" value="ECO:0007669"/>
    <property type="project" value="TreeGrafter"/>
</dbReference>
<dbReference type="GO" id="GO:0005794">
    <property type="term" value="C:Golgi apparatus"/>
    <property type="evidence" value="ECO:0007669"/>
    <property type="project" value="TreeGrafter"/>
</dbReference>
<evidence type="ECO:0000256" key="1">
    <source>
        <dbReference type="SAM" id="Phobius"/>
    </source>
</evidence>
<dbReference type="GO" id="GO:0031902">
    <property type="term" value="C:late endosome membrane"/>
    <property type="evidence" value="ECO:0007669"/>
    <property type="project" value="TreeGrafter"/>
</dbReference>
<dbReference type="Pfam" id="PF05050">
    <property type="entry name" value="Methyltransf_21"/>
    <property type="match status" value="1"/>
</dbReference>
<accession>A0A162C888</accession>
<evidence type="ECO:0000313" key="4">
    <source>
        <dbReference type="Proteomes" id="UP000076858"/>
    </source>
</evidence>
<gene>
    <name evidence="3" type="ORF">APZ42_022799</name>
</gene>
<keyword evidence="1" id="KW-0812">Transmembrane</keyword>
<keyword evidence="4" id="KW-1185">Reference proteome</keyword>
<dbReference type="SUPFAM" id="SSF53335">
    <property type="entry name" value="S-adenosyl-L-methionine-dependent methyltransferases"/>
    <property type="match status" value="1"/>
</dbReference>
<proteinExistence type="predicted"/>
<dbReference type="AlphaFoldDB" id="A0A162C888"/>
<dbReference type="GO" id="GO:0016197">
    <property type="term" value="P:endosomal transport"/>
    <property type="evidence" value="ECO:0007669"/>
    <property type="project" value="TreeGrafter"/>
</dbReference>
<dbReference type="GO" id="GO:0005789">
    <property type="term" value="C:endoplasmic reticulum membrane"/>
    <property type="evidence" value="ECO:0007669"/>
    <property type="project" value="TreeGrafter"/>
</dbReference>
<evidence type="ECO:0000313" key="3">
    <source>
        <dbReference type="EMBL" id="KZS12682.1"/>
    </source>
</evidence>
<sequence>MRFSRVLIRHGRLSRAVLPALILFILYILAFLTSELFVAIIQHIEAPAHKGESLELLLSEYSHSQRQERFNTEELPIKYNLMEETFGRKWAKTPEEEYISARDCTVEFANKNKLQQDHPCVIRLIRRDYLRKPSPQHVPYRLDVPESADPSDGQAQAILRILQNKTNGFFVDCGGYDGEFLSNSLYMERSLNWTGLVIEADKLAFNQLINRNRKAYTSPVCLSTKPYPMEVVYNATIGTMSFISEGKKDVQHKKSDLTDNSDDIPNKKDTADVYKMQCFPLYSLLIAVGRTRVDYFSLDVEGAEYKILKTIPWAKVDIKTLTVEWNHVPEGEEGITRLMESNKFIKFGLFSMRFSRDVVYVKDFLDDFREYEDE</sequence>
<dbReference type="Proteomes" id="UP000076858">
    <property type="component" value="Unassembled WGS sequence"/>
</dbReference>
<organism evidence="3 4">
    <name type="scientific">Daphnia magna</name>
    <dbReference type="NCBI Taxonomy" id="35525"/>
    <lineage>
        <taxon>Eukaryota</taxon>
        <taxon>Metazoa</taxon>
        <taxon>Ecdysozoa</taxon>
        <taxon>Arthropoda</taxon>
        <taxon>Crustacea</taxon>
        <taxon>Branchiopoda</taxon>
        <taxon>Diplostraca</taxon>
        <taxon>Cladocera</taxon>
        <taxon>Anomopoda</taxon>
        <taxon>Daphniidae</taxon>
        <taxon>Daphnia</taxon>
    </lineage>
</organism>
<feature type="domain" description="Methyltransferase FkbM" evidence="2">
    <location>
        <begin position="172"/>
        <end position="334"/>
    </location>
</feature>
<dbReference type="GO" id="GO:0006888">
    <property type="term" value="P:endoplasmic reticulum to Golgi vesicle-mediated transport"/>
    <property type="evidence" value="ECO:0007669"/>
    <property type="project" value="TreeGrafter"/>
</dbReference>
<evidence type="ECO:0000259" key="2">
    <source>
        <dbReference type="Pfam" id="PF05050"/>
    </source>
</evidence>
<comment type="caution">
    <text evidence="3">The sequence shown here is derived from an EMBL/GenBank/DDBJ whole genome shotgun (WGS) entry which is preliminary data.</text>
</comment>
<keyword evidence="1" id="KW-1133">Transmembrane helix</keyword>
<name>A0A162C888_9CRUS</name>
<reference evidence="3 4" key="1">
    <citation type="submission" date="2016-03" db="EMBL/GenBank/DDBJ databases">
        <title>EvidentialGene: Evidence-directed Construction of Genes on Genomes.</title>
        <authorList>
            <person name="Gilbert D.G."/>
            <person name="Choi J.-H."/>
            <person name="Mockaitis K."/>
            <person name="Colbourne J."/>
            <person name="Pfrender M."/>
        </authorList>
    </citation>
    <scope>NUCLEOTIDE SEQUENCE [LARGE SCALE GENOMIC DNA]</scope>
    <source>
        <strain evidence="3 4">Xinb3</strain>
        <tissue evidence="3">Complete organism</tissue>
    </source>
</reference>
<dbReference type="PANTHER" id="PTHR34009">
    <property type="entry name" value="PROTEIN STAR"/>
    <property type="match status" value="1"/>
</dbReference>
<dbReference type="InterPro" id="IPR029063">
    <property type="entry name" value="SAM-dependent_MTases_sf"/>
</dbReference>
<protein>
    <recommendedName>
        <fullName evidence="2">Methyltransferase FkbM domain-containing protein</fullName>
    </recommendedName>
</protein>